<dbReference type="Pfam" id="PF12568">
    <property type="entry name" value="PanZ"/>
    <property type="match status" value="1"/>
</dbReference>
<sequence>MPVTLHKVDYACWAADVQVARDLSLIYADAPAQRLPLPADEYILQHLSQGGLFCCARFNERLLGAVAVERDDEAWWLSHFCVRKATRRRGVGSRLLALVGESAYGEGRVLRVAVSSLMVGDQLLLSRLGYRLAEGGNYFELNPLASQGGMQ</sequence>
<name>A0ABV7LM49_9GAMM</name>
<organism evidence="2 3">
    <name type="scientific">Litchfieldella rifensis</name>
    <dbReference type="NCBI Taxonomy" id="762643"/>
    <lineage>
        <taxon>Bacteria</taxon>
        <taxon>Pseudomonadati</taxon>
        <taxon>Pseudomonadota</taxon>
        <taxon>Gammaproteobacteria</taxon>
        <taxon>Oceanospirillales</taxon>
        <taxon>Halomonadaceae</taxon>
        <taxon>Litchfieldella</taxon>
    </lineage>
</organism>
<reference evidence="3" key="1">
    <citation type="journal article" date="2019" name="Int. J. Syst. Evol. Microbiol.">
        <title>The Global Catalogue of Microorganisms (GCM) 10K type strain sequencing project: providing services to taxonomists for standard genome sequencing and annotation.</title>
        <authorList>
            <consortium name="The Broad Institute Genomics Platform"/>
            <consortium name="The Broad Institute Genome Sequencing Center for Infectious Disease"/>
            <person name="Wu L."/>
            <person name="Ma J."/>
        </authorList>
    </citation>
    <scope>NUCLEOTIDE SEQUENCE [LARGE SCALE GENOMIC DNA]</scope>
    <source>
        <strain evidence="3">CECT 7698</strain>
    </source>
</reference>
<dbReference type="PROSITE" id="PS51186">
    <property type="entry name" value="GNAT"/>
    <property type="match status" value="1"/>
</dbReference>
<feature type="domain" description="N-acetyltransferase" evidence="1">
    <location>
        <begin position="8"/>
        <end position="151"/>
    </location>
</feature>
<evidence type="ECO:0000259" key="1">
    <source>
        <dbReference type="PROSITE" id="PS51186"/>
    </source>
</evidence>
<dbReference type="EMBL" id="JBHRUG010000016">
    <property type="protein sequence ID" value="MFC3283261.1"/>
    <property type="molecule type" value="Genomic_DNA"/>
</dbReference>
<dbReference type="RefSeq" id="WP_386772331.1">
    <property type="nucleotide sequence ID" value="NZ_JBHRUG010000016.1"/>
</dbReference>
<dbReference type="InterPro" id="IPR000182">
    <property type="entry name" value="GNAT_dom"/>
</dbReference>
<protein>
    <submittedName>
        <fullName evidence="2">GNAT family N-acetyltransferase</fullName>
        <ecNumber evidence="2">2.3.1.-</ecNumber>
    </submittedName>
</protein>
<keyword evidence="2" id="KW-0012">Acyltransferase</keyword>
<keyword evidence="2" id="KW-0808">Transferase</keyword>
<evidence type="ECO:0000313" key="2">
    <source>
        <dbReference type="EMBL" id="MFC3283261.1"/>
    </source>
</evidence>
<dbReference type="InterPro" id="IPR016181">
    <property type="entry name" value="Acyl_CoA_acyltransferase"/>
</dbReference>
<accession>A0ABV7LM49</accession>
<comment type="caution">
    <text evidence="2">The sequence shown here is derived from an EMBL/GenBank/DDBJ whole genome shotgun (WGS) entry which is preliminary data.</text>
</comment>
<dbReference type="EC" id="2.3.1.-" evidence="2"/>
<keyword evidence="3" id="KW-1185">Reference proteome</keyword>
<dbReference type="Gene3D" id="3.40.630.30">
    <property type="match status" value="1"/>
</dbReference>
<dbReference type="Proteomes" id="UP001595579">
    <property type="component" value="Unassembled WGS sequence"/>
</dbReference>
<evidence type="ECO:0000313" key="3">
    <source>
        <dbReference type="Proteomes" id="UP001595579"/>
    </source>
</evidence>
<proteinExistence type="predicted"/>
<dbReference type="CDD" id="cd04301">
    <property type="entry name" value="NAT_SF"/>
    <property type="match status" value="1"/>
</dbReference>
<gene>
    <name evidence="2" type="ORF">ACFOEV_06505</name>
</gene>
<dbReference type="GO" id="GO:0016746">
    <property type="term" value="F:acyltransferase activity"/>
    <property type="evidence" value="ECO:0007669"/>
    <property type="project" value="UniProtKB-KW"/>
</dbReference>
<dbReference type="SUPFAM" id="SSF55729">
    <property type="entry name" value="Acyl-CoA N-acyltransferases (Nat)"/>
    <property type="match status" value="1"/>
</dbReference>
<dbReference type="InterPro" id="IPR040448">
    <property type="entry name" value="PanZ_GNAT"/>
</dbReference>